<feature type="compositionally biased region" description="Polar residues" evidence="1">
    <location>
        <begin position="114"/>
        <end position="123"/>
    </location>
</feature>
<name>A0A9D2NC50_9FIRM</name>
<reference evidence="2" key="2">
    <citation type="submission" date="2021-04" db="EMBL/GenBank/DDBJ databases">
        <authorList>
            <person name="Gilroy R."/>
        </authorList>
    </citation>
    <scope>NUCLEOTIDE SEQUENCE</scope>
    <source>
        <strain evidence="2">CHK185-5351</strain>
    </source>
</reference>
<organism evidence="2 3">
    <name type="scientific">Candidatus Fusicatenibacter intestinigallinarum</name>
    <dbReference type="NCBI Taxonomy" id="2838598"/>
    <lineage>
        <taxon>Bacteria</taxon>
        <taxon>Bacillati</taxon>
        <taxon>Bacillota</taxon>
        <taxon>Clostridia</taxon>
        <taxon>Lachnospirales</taxon>
        <taxon>Lachnospiraceae</taxon>
        <taxon>Fusicatenibacter</taxon>
    </lineage>
</organism>
<proteinExistence type="predicted"/>
<dbReference type="EMBL" id="DWWU01000045">
    <property type="protein sequence ID" value="HJC16325.1"/>
    <property type="molecule type" value="Genomic_DNA"/>
</dbReference>
<accession>A0A9D2NC50</accession>
<evidence type="ECO:0000313" key="3">
    <source>
        <dbReference type="Proteomes" id="UP000823849"/>
    </source>
</evidence>
<dbReference type="AlphaFoldDB" id="A0A9D2NC50"/>
<protein>
    <submittedName>
        <fullName evidence="2">Stage III sporulation protein AG</fullName>
    </submittedName>
</protein>
<gene>
    <name evidence="2" type="ORF">H9705_11015</name>
</gene>
<sequence length="191" mass="20818">MREKFQAALRKMKKEQIVVWLLLLALVIVIFWPAGSGKETASGETEVPEQTAQEIQSQEEAMEQALADTLAQVDGVGAVRVALTLESTNRKIVEKDVPDSQSSETRTSGDETSENSSFSQEESTVYERDGSGAETPYVISEEYPAVRGVLIVAEGGDNPVVIQEIQEAVMALFGVDAHKIKVMKMKERSGG</sequence>
<feature type="region of interest" description="Disordered" evidence="1">
    <location>
        <begin position="93"/>
        <end position="136"/>
    </location>
</feature>
<evidence type="ECO:0000313" key="2">
    <source>
        <dbReference type="EMBL" id="HJC16325.1"/>
    </source>
</evidence>
<dbReference type="Proteomes" id="UP000823849">
    <property type="component" value="Unassembled WGS sequence"/>
</dbReference>
<reference evidence="2" key="1">
    <citation type="journal article" date="2021" name="PeerJ">
        <title>Extensive microbial diversity within the chicken gut microbiome revealed by metagenomics and culture.</title>
        <authorList>
            <person name="Gilroy R."/>
            <person name="Ravi A."/>
            <person name="Getino M."/>
            <person name="Pursley I."/>
            <person name="Horton D.L."/>
            <person name="Alikhan N.F."/>
            <person name="Baker D."/>
            <person name="Gharbi K."/>
            <person name="Hall N."/>
            <person name="Watson M."/>
            <person name="Adriaenssens E.M."/>
            <person name="Foster-Nyarko E."/>
            <person name="Jarju S."/>
            <person name="Secka A."/>
            <person name="Antonio M."/>
            <person name="Oren A."/>
            <person name="Chaudhuri R.R."/>
            <person name="La Ragione R."/>
            <person name="Hildebrand F."/>
            <person name="Pallen M.J."/>
        </authorList>
    </citation>
    <scope>NUCLEOTIDE SEQUENCE</scope>
    <source>
        <strain evidence="2">CHK185-5351</strain>
    </source>
</reference>
<comment type="caution">
    <text evidence="2">The sequence shown here is derived from an EMBL/GenBank/DDBJ whole genome shotgun (WGS) entry which is preliminary data.</text>
</comment>
<evidence type="ECO:0000256" key="1">
    <source>
        <dbReference type="SAM" id="MobiDB-lite"/>
    </source>
</evidence>